<evidence type="ECO:0000313" key="1">
    <source>
        <dbReference type="EMBL" id="MCS5727551.1"/>
    </source>
</evidence>
<name>A0AA42BVP9_9MICO</name>
<keyword evidence="2" id="KW-1185">Reference proteome</keyword>
<evidence type="ECO:0000313" key="2">
    <source>
        <dbReference type="Proteomes" id="UP001165587"/>
    </source>
</evidence>
<dbReference type="EMBL" id="JANLCK010000011">
    <property type="protein sequence ID" value="MCS5727551.1"/>
    <property type="molecule type" value="Genomic_DNA"/>
</dbReference>
<dbReference type="AlphaFoldDB" id="A0AA42BVP9"/>
<comment type="caution">
    <text evidence="1">The sequence shown here is derived from an EMBL/GenBank/DDBJ whole genome shotgun (WGS) entry which is preliminary data.</text>
</comment>
<dbReference type="Proteomes" id="UP001165587">
    <property type="component" value="Unassembled WGS sequence"/>
</dbReference>
<proteinExistence type="predicted"/>
<organism evidence="1 2">
    <name type="scientific">Herbiconiux oxytropis</name>
    <dbReference type="NCBI Taxonomy" id="2970915"/>
    <lineage>
        <taxon>Bacteria</taxon>
        <taxon>Bacillati</taxon>
        <taxon>Actinomycetota</taxon>
        <taxon>Actinomycetes</taxon>
        <taxon>Micrococcales</taxon>
        <taxon>Microbacteriaceae</taxon>
        <taxon>Herbiconiux</taxon>
    </lineage>
</organism>
<accession>A0AA42BVP9</accession>
<sequence length="61" mass="6732">MSTEQVDPRGMSPHEALDDALVPRLRVIEEQPLDQRATAYAQVHDQLKSRLEGSDSTGTNA</sequence>
<reference evidence="1" key="1">
    <citation type="submission" date="2022-08" db="EMBL/GenBank/DDBJ databases">
        <authorList>
            <person name="Deng Y."/>
            <person name="Han X.-F."/>
            <person name="Zhang Y.-Q."/>
        </authorList>
    </citation>
    <scope>NUCLEOTIDE SEQUENCE</scope>
    <source>
        <strain evidence="1">CPCC 203407</strain>
    </source>
</reference>
<dbReference type="RefSeq" id="WP_259530548.1">
    <property type="nucleotide sequence ID" value="NZ_JANLCK010000011.1"/>
</dbReference>
<protein>
    <submittedName>
        <fullName evidence="1">Uncharacterized protein</fullName>
    </submittedName>
</protein>
<gene>
    <name evidence="1" type="ORF">N1028_16780</name>
</gene>